<dbReference type="EMBL" id="DTHB01000057">
    <property type="protein sequence ID" value="HGB15589.1"/>
    <property type="molecule type" value="Genomic_DNA"/>
</dbReference>
<dbReference type="InterPro" id="IPR024442">
    <property type="entry name" value="Transposase_Zn_ribbon"/>
</dbReference>
<feature type="domain" description="Transposase zinc-ribbon" evidence="1">
    <location>
        <begin position="17"/>
        <end position="39"/>
    </location>
</feature>
<name>A0A7C3WIM6_9BACT</name>
<organism evidence="2">
    <name type="scientific">Desulfobacca acetoxidans</name>
    <dbReference type="NCBI Taxonomy" id="60893"/>
    <lineage>
        <taxon>Bacteria</taxon>
        <taxon>Pseudomonadati</taxon>
        <taxon>Thermodesulfobacteriota</taxon>
        <taxon>Desulfobaccia</taxon>
        <taxon>Desulfobaccales</taxon>
        <taxon>Desulfobaccaceae</taxon>
        <taxon>Desulfobacca</taxon>
    </lineage>
</organism>
<protein>
    <recommendedName>
        <fullName evidence="1">Transposase zinc-ribbon domain-containing protein</fullName>
    </recommendedName>
</protein>
<accession>A0A7C3WIM6</accession>
<dbReference type="AlphaFoldDB" id="A0A7C3WIM6"/>
<reference evidence="2" key="1">
    <citation type="journal article" date="2020" name="mSystems">
        <title>Genome- and Community-Level Interaction Insights into Carbon Utilization and Element Cycling Functions of Hydrothermarchaeota in Hydrothermal Sediment.</title>
        <authorList>
            <person name="Zhou Z."/>
            <person name="Liu Y."/>
            <person name="Xu W."/>
            <person name="Pan J."/>
            <person name="Luo Z.H."/>
            <person name="Li M."/>
        </authorList>
    </citation>
    <scope>NUCLEOTIDE SEQUENCE [LARGE SCALE GENOMIC DNA]</scope>
    <source>
        <strain evidence="2">SpSt-776</strain>
    </source>
</reference>
<comment type="caution">
    <text evidence="2">The sequence shown here is derived from an EMBL/GenBank/DDBJ whole genome shotgun (WGS) entry which is preliminary data.</text>
</comment>
<gene>
    <name evidence="2" type="ORF">ENV62_10200</name>
</gene>
<dbReference type="Pfam" id="PF12760">
    <property type="entry name" value="Zn_ribbon_IS1595"/>
    <property type="match status" value="1"/>
</dbReference>
<sequence length="49" mass="5798">MDAKKALSLRQFQKKFGTEKVCQKYLFRLRWPKGFRCPAANRGDGHDLR</sequence>
<evidence type="ECO:0000313" key="2">
    <source>
        <dbReference type="EMBL" id="HGB15589.1"/>
    </source>
</evidence>
<proteinExistence type="predicted"/>
<evidence type="ECO:0000259" key="1">
    <source>
        <dbReference type="Pfam" id="PF12760"/>
    </source>
</evidence>